<feature type="domain" description="Cation efflux protein transmembrane" evidence="7">
    <location>
        <begin position="113"/>
        <end position="322"/>
    </location>
</feature>
<dbReference type="EMBL" id="KV454211">
    <property type="protein sequence ID" value="ODQ58583.1"/>
    <property type="molecule type" value="Genomic_DNA"/>
</dbReference>
<proteinExistence type="predicted"/>
<dbReference type="Gene3D" id="1.20.1510.10">
    <property type="entry name" value="Cation efflux protein transmembrane domain"/>
    <property type="match status" value="1"/>
</dbReference>
<feature type="compositionally biased region" description="Low complexity" evidence="5">
    <location>
        <begin position="14"/>
        <end position="30"/>
    </location>
</feature>
<dbReference type="STRING" id="683960.A0A1E3NZI8"/>
<feature type="transmembrane region" description="Helical" evidence="6">
    <location>
        <begin position="306"/>
        <end position="329"/>
    </location>
</feature>
<organism evidence="8 9">
    <name type="scientific">Wickerhamomyces anomalus (strain ATCC 58044 / CBS 1984 / NCYC 433 / NRRL Y-366-8)</name>
    <name type="common">Yeast</name>
    <name type="synonym">Hansenula anomala</name>
    <dbReference type="NCBI Taxonomy" id="683960"/>
    <lineage>
        <taxon>Eukaryota</taxon>
        <taxon>Fungi</taxon>
        <taxon>Dikarya</taxon>
        <taxon>Ascomycota</taxon>
        <taxon>Saccharomycotina</taxon>
        <taxon>Saccharomycetes</taxon>
        <taxon>Phaffomycetales</taxon>
        <taxon>Wickerhamomycetaceae</taxon>
        <taxon>Wickerhamomyces</taxon>
    </lineage>
</organism>
<feature type="transmembrane region" description="Helical" evidence="6">
    <location>
        <begin position="132"/>
        <end position="153"/>
    </location>
</feature>
<keyword evidence="3 6" id="KW-1133">Transmembrane helix</keyword>
<keyword evidence="9" id="KW-1185">Reference proteome</keyword>
<dbReference type="GO" id="GO:0098771">
    <property type="term" value="P:inorganic ion homeostasis"/>
    <property type="evidence" value="ECO:0007669"/>
    <property type="project" value="UniProtKB-ARBA"/>
</dbReference>
<evidence type="ECO:0000256" key="5">
    <source>
        <dbReference type="SAM" id="MobiDB-lite"/>
    </source>
</evidence>
<evidence type="ECO:0000313" key="8">
    <source>
        <dbReference type="EMBL" id="ODQ58583.1"/>
    </source>
</evidence>
<dbReference type="Proteomes" id="UP000094112">
    <property type="component" value="Unassembled WGS sequence"/>
</dbReference>
<evidence type="ECO:0000256" key="6">
    <source>
        <dbReference type="SAM" id="Phobius"/>
    </source>
</evidence>
<keyword evidence="2 6" id="KW-0812">Transmembrane</keyword>
<feature type="transmembrane region" description="Helical" evidence="6">
    <location>
        <begin position="174"/>
        <end position="196"/>
    </location>
</feature>
<dbReference type="GO" id="GO:0030003">
    <property type="term" value="P:intracellular monoatomic cation homeostasis"/>
    <property type="evidence" value="ECO:0007669"/>
    <property type="project" value="UniProtKB-ARBA"/>
</dbReference>
<dbReference type="GO" id="GO:0008324">
    <property type="term" value="F:monoatomic cation transmembrane transporter activity"/>
    <property type="evidence" value="ECO:0007669"/>
    <property type="project" value="InterPro"/>
</dbReference>
<sequence>YVPPPSIPMRNKSPVRSSSPIRSRSPSPRRYQPFNFRSTNLSTPSLNNARASHRKGHRYKHSSVSMNFFQEPKARAPLKIPASFPIPTINEFFTSCNTLQKQKLAWSFFHLLTSIIIFLVGFKYSISSFSTLSHLIFYDSLGSLTVVFVDIMSNFDVWSKSSIKFPFGLGRVEVLFGFALSVSLIFVGCDLISHFAEEFMVSFFNDEEGHDHTSGHNHHNSNSIDINLPLYEFFVLLTVTVTLVSSNMVVNKERVNNMITNFSFLKNTIINNPTHFITLIFSAYLFVYPFVASFDSDLKINEASTLFISVMICYIGWKIVRYLGCIILLSYPNTKKSYNAISNAIVKDIKDLDQFKSNYTISNLIIFRVHLKLLTVFMNIKMVGGSDDDELNLRYQINELVK</sequence>
<dbReference type="InterPro" id="IPR027469">
    <property type="entry name" value="Cation_efflux_TMD_sf"/>
</dbReference>
<feature type="transmembrane region" description="Helical" evidence="6">
    <location>
        <begin position="276"/>
        <end position="294"/>
    </location>
</feature>
<dbReference type="OrthoDB" id="5382797at2759"/>
<name>A0A1E3NZI8_WICAA</name>
<dbReference type="RefSeq" id="XP_019037790.1">
    <property type="nucleotide sequence ID" value="XM_019180773.1"/>
</dbReference>
<dbReference type="InterPro" id="IPR058533">
    <property type="entry name" value="Cation_efflux_TM"/>
</dbReference>
<evidence type="ECO:0000256" key="3">
    <source>
        <dbReference type="ARBA" id="ARBA00022989"/>
    </source>
</evidence>
<feature type="transmembrane region" description="Helical" evidence="6">
    <location>
        <begin position="230"/>
        <end position="250"/>
    </location>
</feature>
<protein>
    <recommendedName>
        <fullName evidence="7">Cation efflux protein transmembrane domain-containing protein</fullName>
    </recommendedName>
</protein>
<dbReference type="Pfam" id="PF01545">
    <property type="entry name" value="Cation_efflux"/>
    <property type="match status" value="1"/>
</dbReference>
<dbReference type="GeneID" id="30198019"/>
<accession>A0A1E3NZI8</accession>
<comment type="subcellular location">
    <subcellularLocation>
        <location evidence="1">Membrane</location>
        <topology evidence="1">Multi-pass membrane protein</topology>
    </subcellularLocation>
</comment>
<gene>
    <name evidence="8" type="ORF">WICANDRAFT_18013</name>
</gene>
<evidence type="ECO:0000259" key="7">
    <source>
        <dbReference type="Pfam" id="PF01545"/>
    </source>
</evidence>
<feature type="region of interest" description="Disordered" evidence="5">
    <location>
        <begin position="1"/>
        <end position="34"/>
    </location>
</feature>
<feature type="transmembrane region" description="Helical" evidence="6">
    <location>
        <begin position="104"/>
        <end position="126"/>
    </location>
</feature>
<evidence type="ECO:0000256" key="4">
    <source>
        <dbReference type="ARBA" id="ARBA00023136"/>
    </source>
</evidence>
<evidence type="ECO:0000313" key="9">
    <source>
        <dbReference type="Proteomes" id="UP000094112"/>
    </source>
</evidence>
<evidence type="ECO:0000256" key="1">
    <source>
        <dbReference type="ARBA" id="ARBA00004141"/>
    </source>
</evidence>
<feature type="non-terminal residue" evidence="8">
    <location>
        <position position="1"/>
    </location>
</feature>
<evidence type="ECO:0000256" key="2">
    <source>
        <dbReference type="ARBA" id="ARBA00022692"/>
    </source>
</evidence>
<dbReference type="GO" id="GO:0016020">
    <property type="term" value="C:membrane"/>
    <property type="evidence" value="ECO:0007669"/>
    <property type="project" value="UniProtKB-SubCell"/>
</dbReference>
<reference evidence="8 9" key="1">
    <citation type="journal article" date="2016" name="Proc. Natl. Acad. Sci. U.S.A.">
        <title>Comparative genomics of biotechnologically important yeasts.</title>
        <authorList>
            <person name="Riley R."/>
            <person name="Haridas S."/>
            <person name="Wolfe K.H."/>
            <person name="Lopes M.R."/>
            <person name="Hittinger C.T."/>
            <person name="Goeker M."/>
            <person name="Salamov A.A."/>
            <person name="Wisecaver J.H."/>
            <person name="Long T.M."/>
            <person name="Calvey C.H."/>
            <person name="Aerts A.L."/>
            <person name="Barry K.W."/>
            <person name="Choi C."/>
            <person name="Clum A."/>
            <person name="Coughlan A.Y."/>
            <person name="Deshpande S."/>
            <person name="Douglass A.P."/>
            <person name="Hanson S.J."/>
            <person name="Klenk H.-P."/>
            <person name="LaButti K.M."/>
            <person name="Lapidus A."/>
            <person name="Lindquist E.A."/>
            <person name="Lipzen A.M."/>
            <person name="Meier-Kolthoff J.P."/>
            <person name="Ohm R.A."/>
            <person name="Otillar R.P."/>
            <person name="Pangilinan J.L."/>
            <person name="Peng Y."/>
            <person name="Rokas A."/>
            <person name="Rosa C.A."/>
            <person name="Scheuner C."/>
            <person name="Sibirny A.A."/>
            <person name="Slot J.C."/>
            <person name="Stielow J.B."/>
            <person name="Sun H."/>
            <person name="Kurtzman C.P."/>
            <person name="Blackwell M."/>
            <person name="Grigoriev I.V."/>
            <person name="Jeffries T.W."/>
        </authorList>
    </citation>
    <scope>NUCLEOTIDE SEQUENCE [LARGE SCALE GENOMIC DNA]</scope>
    <source>
        <strain evidence="9">ATCC 58044 / CBS 1984 / NCYC 433 / NRRL Y-366-8</strain>
    </source>
</reference>
<keyword evidence="4 6" id="KW-0472">Membrane</keyword>
<dbReference type="AlphaFoldDB" id="A0A1E3NZI8"/>
<feature type="non-terminal residue" evidence="8">
    <location>
        <position position="402"/>
    </location>
</feature>